<evidence type="ECO:0000313" key="1">
    <source>
        <dbReference type="EMBL" id="OIQ64617.1"/>
    </source>
</evidence>
<sequence length="147" mass="15139">MGVGGERAGAGAEDGAASRHVVELHHALGNVEGMVIGQRDHAGAEPDALGALAGGRQEHLGRGDGFPAGGMMLAAPELVVAERIKLLDEIEVAAELQHRMLADRMVRREEGSELEAGHGLLSELIFLGCSAPDYGVGKAKAIAETAS</sequence>
<comment type="caution">
    <text evidence="1">The sequence shown here is derived from an EMBL/GenBank/DDBJ whole genome shotgun (WGS) entry which is preliminary data.</text>
</comment>
<dbReference type="EMBL" id="MLJW01007972">
    <property type="protein sequence ID" value="OIQ64617.1"/>
    <property type="molecule type" value="Genomic_DNA"/>
</dbReference>
<name>A0A1J5NZC2_9ZZZZ</name>
<reference evidence="1" key="1">
    <citation type="submission" date="2016-10" db="EMBL/GenBank/DDBJ databases">
        <title>Sequence of Gallionella enrichment culture.</title>
        <authorList>
            <person name="Poehlein A."/>
            <person name="Muehling M."/>
            <person name="Daniel R."/>
        </authorList>
    </citation>
    <scope>NUCLEOTIDE SEQUENCE</scope>
</reference>
<dbReference type="AlphaFoldDB" id="A0A1J5NZC2"/>
<organism evidence="1">
    <name type="scientific">mine drainage metagenome</name>
    <dbReference type="NCBI Taxonomy" id="410659"/>
    <lineage>
        <taxon>unclassified sequences</taxon>
        <taxon>metagenomes</taxon>
        <taxon>ecological metagenomes</taxon>
    </lineage>
</organism>
<accession>A0A1J5NZC2</accession>
<proteinExistence type="predicted"/>
<protein>
    <submittedName>
        <fullName evidence="1">Uncharacterized protein</fullName>
    </submittedName>
</protein>
<gene>
    <name evidence="1" type="ORF">GALL_538300</name>
</gene>